<protein>
    <recommendedName>
        <fullName evidence="6">Trafficking protein particle complex subunit 11</fullName>
    </recommendedName>
</protein>
<dbReference type="InterPro" id="IPR012880">
    <property type="entry name" value="Gryzun"/>
</dbReference>
<dbReference type="SUPFAM" id="SSF48452">
    <property type="entry name" value="TPR-like"/>
    <property type="match status" value="1"/>
</dbReference>
<evidence type="ECO:0008006" key="6">
    <source>
        <dbReference type="Google" id="ProtNLM"/>
    </source>
</evidence>
<dbReference type="PANTHER" id="PTHR14374:SF0">
    <property type="entry name" value="TRAFFICKING PROTEIN PARTICLE COMPLEX SUBUNIT 11"/>
    <property type="match status" value="1"/>
</dbReference>
<dbReference type="PANTHER" id="PTHR14374">
    <property type="entry name" value="FOIE GRAS"/>
    <property type="match status" value="1"/>
</dbReference>
<reference evidence="4 5" key="1">
    <citation type="submission" date="2023-04" db="EMBL/GenBank/DDBJ databases">
        <title>Genome of Basidiobolus ranarum AG-B5.</title>
        <authorList>
            <person name="Stajich J.E."/>
            <person name="Carter-House D."/>
            <person name="Gryganskyi A."/>
        </authorList>
    </citation>
    <scope>NUCLEOTIDE SEQUENCE [LARGE SCALE GENOMIC DNA]</scope>
    <source>
        <strain evidence="4 5">AG-B5</strain>
    </source>
</reference>
<evidence type="ECO:0000313" key="5">
    <source>
        <dbReference type="Proteomes" id="UP001479436"/>
    </source>
</evidence>
<feature type="domain" description="Trafficking protein particle complex subunit 11" evidence="3">
    <location>
        <begin position="354"/>
        <end position="616"/>
    </location>
</feature>
<name>A0ABR2X352_9FUNG</name>
<sequence length="1220" mass="138124">MDSFPSEFTHHLLPVMAVSGLSSPCAETGNNTPEAFLSSNNFNRFLPARQTFYKNLISLLKAKTTTNIWEANPMGNGTSLFQIQFVSKDFQLPVKRNKNSGGGFHSPLSPLSQSSPLYPDGIMSPMWIRKQKDTKPGVLVMFSELPALNDNNEQKVVGPLAAVSVLEREKDATLISEIVEHRKNSQEAGSKFAVVLMLRAHDAENPNIEDRITSIRRASGLDQRNSFFVLPPLGPSELQEFINNFQRSLYEPAINFYREQGKHMKKKRSRIPMPQPPKSPVMNPNPEKPSELPLSNLGWLVRYDFKMATFAEFRQDPESALKYYESSYMNLVDMFSPGVTAATGCPSLVPNTKRWSEARILAEAIHLKICKLNFYMDSPNASLIQLQRHLDIFPIILSNATITSESFEYWAWLSKQYRAFAELVELATKHGMRIPSPEAQASNMHVSGAVLPDYRAGFSGSHPTAAGSGVCPGLVIQHAGFYYYSSAVCSMERRHWFLDISEKMEKESNQENLDLNTEKKFDHTAIIIELLTKSYEQFKKYKNARMTLFLAAEIAKSYFDGGKYEMALKFFERIAKTYRKENWNTILASILHSSLVCTRELQLWESAVGYLIELLSDQVTIDHEAREAYQRELVQILTEQKNEEPKSIIIDLDQINSLVHFGVQFESGNAFVGTPAKFQVTATTSCPLPLEISSLRLVFNDSSFDHHLYHHQDQVKDVKGVQWIDIKDSRQKEGEDGLAWSKQVDLRLSNEDIKILEGSITPREISELKVAVIACHISTPGWQLTLNYPLPNHDNNLKKMKWLDVKQQEDQVKKFISLDEAEDRSTLRVTHRRPKMEMKVDCEQVALLDEAYPVNVVITSQEERKAQVTLTVEIKAGAAHGLDDMVDLDPSFESAEQTFTHDLGQVNPNEVKDLTFFIRGSQQPLERLLTLTLRYYLDSPDASNDQLNVYEKRETLQIELQQPFQTEFKVYPEDLNVPDEPDSLSRTEHNLLVTQIKSLALADLEVRKIELQVTKSIAPNNTAVKLLSGSEVTNKDYTVFKPGYVFSCNHLLAFETEDITIPKESVEVGYLEVSWKRRTPHPALQDRVFTSVVMIPRIELSKPALKITLDVPAEIYLATPFTFTYVIENPTSQMEELVAIVDASNQLIFSGYKQHLVRILPLSTTKLRFNGYALAPGKSTVPKLRLVEPGSENEGISLDNEELAIYVKPAPVKLQPVAEV</sequence>
<keyword evidence="5" id="KW-1185">Reference proteome</keyword>
<feature type="region of interest" description="Disordered" evidence="1">
    <location>
        <begin position="265"/>
        <end position="289"/>
    </location>
</feature>
<dbReference type="EMBL" id="JASJQH010000031">
    <property type="protein sequence ID" value="KAK9768171.1"/>
    <property type="molecule type" value="Genomic_DNA"/>
</dbReference>
<accession>A0ABR2X352</accession>
<comment type="caution">
    <text evidence="4">The sequence shown here is derived from an EMBL/GenBank/DDBJ whole genome shotgun (WGS) entry which is preliminary data.</text>
</comment>
<feature type="domain" description="Gryzun putative trafficking through Golgi" evidence="2">
    <location>
        <begin position="649"/>
        <end position="1186"/>
    </location>
</feature>
<dbReference type="Pfam" id="PF11817">
    <property type="entry name" value="Foie-gras_1"/>
    <property type="match status" value="1"/>
</dbReference>
<proteinExistence type="predicted"/>
<gene>
    <name evidence="4" type="ORF">K7432_001417</name>
</gene>
<dbReference type="Proteomes" id="UP001479436">
    <property type="component" value="Unassembled WGS sequence"/>
</dbReference>
<evidence type="ECO:0000313" key="4">
    <source>
        <dbReference type="EMBL" id="KAK9768171.1"/>
    </source>
</evidence>
<organism evidence="4 5">
    <name type="scientific">Basidiobolus ranarum</name>
    <dbReference type="NCBI Taxonomy" id="34480"/>
    <lineage>
        <taxon>Eukaryota</taxon>
        <taxon>Fungi</taxon>
        <taxon>Fungi incertae sedis</taxon>
        <taxon>Zoopagomycota</taxon>
        <taxon>Entomophthoromycotina</taxon>
        <taxon>Basidiobolomycetes</taxon>
        <taxon>Basidiobolales</taxon>
        <taxon>Basidiobolaceae</taxon>
        <taxon>Basidiobolus</taxon>
    </lineage>
</organism>
<evidence type="ECO:0000256" key="1">
    <source>
        <dbReference type="SAM" id="MobiDB-lite"/>
    </source>
</evidence>
<dbReference type="InterPro" id="IPR011990">
    <property type="entry name" value="TPR-like_helical_dom_sf"/>
</dbReference>
<evidence type="ECO:0000259" key="3">
    <source>
        <dbReference type="Pfam" id="PF11817"/>
    </source>
</evidence>
<dbReference type="InterPro" id="IPR021773">
    <property type="entry name" value="TPC11"/>
</dbReference>
<evidence type="ECO:0000259" key="2">
    <source>
        <dbReference type="Pfam" id="PF07919"/>
    </source>
</evidence>
<dbReference type="Pfam" id="PF07919">
    <property type="entry name" value="Gryzun"/>
    <property type="match status" value="1"/>
</dbReference>